<name>A0AAD1ZFS2_9LAMI</name>
<gene>
    <name evidence="1" type="ORF">FPE_LOCUS16215</name>
</gene>
<dbReference type="Proteomes" id="UP000834106">
    <property type="component" value="Chromosome 9"/>
</dbReference>
<dbReference type="AlphaFoldDB" id="A0AAD1ZFS2"/>
<reference evidence="1" key="1">
    <citation type="submission" date="2023-05" db="EMBL/GenBank/DDBJ databases">
        <authorList>
            <person name="Huff M."/>
        </authorList>
    </citation>
    <scope>NUCLEOTIDE SEQUENCE</scope>
</reference>
<evidence type="ECO:0008006" key="3">
    <source>
        <dbReference type="Google" id="ProtNLM"/>
    </source>
</evidence>
<dbReference type="EMBL" id="OU503044">
    <property type="protein sequence ID" value="CAI9768785.1"/>
    <property type="molecule type" value="Genomic_DNA"/>
</dbReference>
<dbReference type="Gene3D" id="3.10.20.90">
    <property type="entry name" value="Phosphatidylinositol 3-kinase Catalytic Subunit, Chain A, domain 1"/>
    <property type="match status" value="1"/>
</dbReference>
<evidence type="ECO:0000313" key="1">
    <source>
        <dbReference type="EMBL" id="CAI9768785.1"/>
    </source>
</evidence>
<evidence type="ECO:0000313" key="2">
    <source>
        <dbReference type="Proteomes" id="UP000834106"/>
    </source>
</evidence>
<organism evidence="1 2">
    <name type="scientific">Fraxinus pennsylvanica</name>
    <dbReference type="NCBI Taxonomy" id="56036"/>
    <lineage>
        <taxon>Eukaryota</taxon>
        <taxon>Viridiplantae</taxon>
        <taxon>Streptophyta</taxon>
        <taxon>Embryophyta</taxon>
        <taxon>Tracheophyta</taxon>
        <taxon>Spermatophyta</taxon>
        <taxon>Magnoliopsida</taxon>
        <taxon>eudicotyledons</taxon>
        <taxon>Gunneridae</taxon>
        <taxon>Pentapetalae</taxon>
        <taxon>asterids</taxon>
        <taxon>lamiids</taxon>
        <taxon>Lamiales</taxon>
        <taxon>Oleaceae</taxon>
        <taxon>Oleeae</taxon>
        <taxon>Fraxinus</taxon>
    </lineage>
</organism>
<protein>
    <recommendedName>
        <fullName evidence="3">RING finger protein</fullName>
    </recommendedName>
</protein>
<keyword evidence="2" id="KW-1185">Reference proteome</keyword>
<dbReference type="InterPro" id="IPR044171">
    <property type="entry name" value="LAX2-like"/>
</dbReference>
<proteinExistence type="predicted"/>
<dbReference type="PANTHER" id="PTHR47290">
    <property type="entry name" value="RING FINGER PROTEIN"/>
    <property type="match status" value="1"/>
</dbReference>
<sequence>MTTIPSQSLIRQQFYGSYCEGFGLGLVSLSDGFDYCSETCLLGSDHQLDLMAEDESRTASTVNETAGYSLKDVQQDKDKGWLQLSIGGHTVSNNKKKDQADQRGRLVELDLLPSSNYNSDSQVMKTVGHMLTMPEYPAPQPTVMNLVAGSGYNLPFLCQHPAGTSSNFPRQEINWAFRPIPVNTATSSSSMPPIPFLPHAGMDISGPALDFRVIYPPRRPHSGIWFMLQSLQNQATEPLLPQISRSYIRIKDGSVTIQIVIKYLVNKLRLESESEIEITCKRQKLQPFLTLQHVRDNIWRSMELVTLLPDSSTTDHIMVLHYGRKSA</sequence>
<accession>A0AAD1ZFS2</accession>
<dbReference type="PANTHER" id="PTHR47290:SF4">
    <property type="entry name" value="RING FINGER PROTEIN"/>
    <property type="match status" value="1"/>
</dbReference>